<sequence length="74" mass="7915">MAVFGPERKDLLCPPSVHHPPIGRQDVLPVQPGGVHGKGSEAVVVIGIDAKDGVISIKKWCCLMEVSVDKDDEN</sequence>
<reference evidence="1 2" key="1">
    <citation type="submission" date="2019-05" db="EMBL/GenBank/DDBJ databases">
        <title>Another draft genome of Portunus trituberculatus and its Hox gene families provides insights of decapod evolution.</title>
        <authorList>
            <person name="Jeong J.-H."/>
            <person name="Song I."/>
            <person name="Kim S."/>
            <person name="Choi T."/>
            <person name="Kim D."/>
            <person name="Ryu S."/>
            <person name="Kim W."/>
        </authorList>
    </citation>
    <scope>NUCLEOTIDE SEQUENCE [LARGE SCALE GENOMIC DNA]</scope>
    <source>
        <tissue evidence="1">Muscle</tissue>
    </source>
</reference>
<dbReference type="EMBL" id="VSRR010002063">
    <property type="protein sequence ID" value="MPC29391.1"/>
    <property type="molecule type" value="Genomic_DNA"/>
</dbReference>
<comment type="caution">
    <text evidence="1">The sequence shown here is derived from an EMBL/GenBank/DDBJ whole genome shotgun (WGS) entry which is preliminary data.</text>
</comment>
<organism evidence="1 2">
    <name type="scientific">Portunus trituberculatus</name>
    <name type="common">Swimming crab</name>
    <name type="synonym">Neptunus trituberculatus</name>
    <dbReference type="NCBI Taxonomy" id="210409"/>
    <lineage>
        <taxon>Eukaryota</taxon>
        <taxon>Metazoa</taxon>
        <taxon>Ecdysozoa</taxon>
        <taxon>Arthropoda</taxon>
        <taxon>Crustacea</taxon>
        <taxon>Multicrustacea</taxon>
        <taxon>Malacostraca</taxon>
        <taxon>Eumalacostraca</taxon>
        <taxon>Eucarida</taxon>
        <taxon>Decapoda</taxon>
        <taxon>Pleocyemata</taxon>
        <taxon>Brachyura</taxon>
        <taxon>Eubrachyura</taxon>
        <taxon>Portunoidea</taxon>
        <taxon>Portunidae</taxon>
        <taxon>Portuninae</taxon>
        <taxon>Portunus</taxon>
    </lineage>
</organism>
<dbReference type="Proteomes" id="UP000324222">
    <property type="component" value="Unassembled WGS sequence"/>
</dbReference>
<gene>
    <name evidence="1" type="ORF">E2C01_022620</name>
</gene>
<name>A0A5B7E5V6_PORTR</name>
<dbReference type="AlphaFoldDB" id="A0A5B7E5V6"/>
<evidence type="ECO:0000313" key="2">
    <source>
        <dbReference type="Proteomes" id="UP000324222"/>
    </source>
</evidence>
<accession>A0A5B7E5V6</accession>
<keyword evidence="2" id="KW-1185">Reference proteome</keyword>
<proteinExistence type="predicted"/>
<evidence type="ECO:0000313" key="1">
    <source>
        <dbReference type="EMBL" id="MPC29391.1"/>
    </source>
</evidence>
<protein>
    <submittedName>
        <fullName evidence="1">Uncharacterized protein</fullName>
    </submittedName>
</protein>